<dbReference type="RefSeq" id="WP_155451580.1">
    <property type="nucleotide sequence ID" value="NZ_WNKT01000066.1"/>
</dbReference>
<organism evidence="1 2">
    <name type="scientific">Allochromatium palmeri</name>
    <dbReference type="NCBI Taxonomy" id="231048"/>
    <lineage>
        <taxon>Bacteria</taxon>
        <taxon>Pseudomonadati</taxon>
        <taxon>Pseudomonadota</taxon>
        <taxon>Gammaproteobacteria</taxon>
        <taxon>Chromatiales</taxon>
        <taxon>Chromatiaceae</taxon>
        <taxon>Allochromatium</taxon>
    </lineage>
</organism>
<evidence type="ECO:0000313" key="2">
    <source>
        <dbReference type="Proteomes" id="UP000434044"/>
    </source>
</evidence>
<protein>
    <submittedName>
        <fullName evidence="1">Uncharacterized protein</fullName>
    </submittedName>
</protein>
<sequence>MPLQNRVDPWGNLMAVEALGAWMGNRGILHDSQATDHRALEAQGLGYMPTEVSRQTS</sequence>
<accession>A0A6N8EFN4</accession>
<dbReference type="AlphaFoldDB" id="A0A6N8EFN4"/>
<reference evidence="1 2" key="1">
    <citation type="submission" date="2019-11" db="EMBL/GenBank/DDBJ databases">
        <title>Whole-genome sequence of the anaerobic purple sulfur bacterium Allochromatium palmeri DSM 15591.</title>
        <authorList>
            <person name="Kyndt J.A."/>
            <person name="Meyer T.E."/>
        </authorList>
    </citation>
    <scope>NUCLEOTIDE SEQUENCE [LARGE SCALE GENOMIC DNA]</scope>
    <source>
        <strain evidence="1 2">DSM 15591</strain>
    </source>
</reference>
<dbReference type="OrthoDB" id="894286at2"/>
<name>A0A6N8EFN4_9GAMM</name>
<dbReference type="EMBL" id="WNKT01000066">
    <property type="protein sequence ID" value="MTW23033.1"/>
    <property type="molecule type" value="Genomic_DNA"/>
</dbReference>
<proteinExistence type="predicted"/>
<evidence type="ECO:0000313" key="1">
    <source>
        <dbReference type="EMBL" id="MTW23033.1"/>
    </source>
</evidence>
<keyword evidence="2" id="KW-1185">Reference proteome</keyword>
<gene>
    <name evidence="1" type="ORF">GJ668_18460</name>
</gene>
<comment type="caution">
    <text evidence="1">The sequence shown here is derived from an EMBL/GenBank/DDBJ whole genome shotgun (WGS) entry which is preliminary data.</text>
</comment>
<dbReference type="Proteomes" id="UP000434044">
    <property type="component" value="Unassembled WGS sequence"/>
</dbReference>